<dbReference type="SUPFAM" id="SSF53850">
    <property type="entry name" value="Periplasmic binding protein-like II"/>
    <property type="match status" value="1"/>
</dbReference>
<accession>A0A8J1UGM2</accession>
<keyword evidence="3" id="KW-1185">Reference proteome</keyword>
<feature type="signal peptide" evidence="1">
    <location>
        <begin position="1"/>
        <end position="17"/>
    </location>
</feature>
<evidence type="ECO:0000313" key="2">
    <source>
        <dbReference type="EMBL" id="CAH1788761.1"/>
    </source>
</evidence>
<evidence type="ECO:0000313" key="3">
    <source>
        <dbReference type="Proteomes" id="UP000749559"/>
    </source>
</evidence>
<keyword evidence="1" id="KW-0732">Signal</keyword>
<sequence>MAFSLQVMLFFVVLGTASIRGCFPSSTPGVGGGEVVMPDGEKMSEKDMDKTYLFAVEGNWFPYSSVDKYTGKAVGMMYEMIKDVCHMCDMKCDTVFLGDNAERCYDASDMSSRGLNDRHFDACVGWGRTISRMNTLNFTRPFMTATMAALYAHPDSGITTVADIFPASVGFRAAYYMDALCARRNAFFGSDTLDPSSVVYVDGDWTTVLEKLTNREFDVALLPEGRDGTDGLVKITDSFDCTHGGLAMMTRKDVDMSWWDKCFMDYAMSGMQEQLCMNYDTKRCILM</sequence>
<gene>
    <name evidence="2" type="ORF">OFUS_LOCUS14230</name>
</gene>
<comment type="caution">
    <text evidence="2">The sequence shown here is derived from an EMBL/GenBank/DDBJ whole genome shotgun (WGS) entry which is preliminary data.</text>
</comment>
<dbReference type="EMBL" id="CAIIXF020000007">
    <property type="protein sequence ID" value="CAH1788760.1"/>
    <property type="molecule type" value="Genomic_DNA"/>
</dbReference>
<evidence type="ECO:0000256" key="1">
    <source>
        <dbReference type="SAM" id="SignalP"/>
    </source>
</evidence>
<dbReference type="EMBL" id="CAIIXF020000007">
    <property type="protein sequence ID" value="CAH1788761.1"/>
    <property type="molecule type" value="Genomic_DNA"/>
</dbReference>
<dbReference type="PANTHER" id="PTHR35936:SF19">
    <property type="entry name" value="AMINO-ACID-BINDING PROTEIN YXEM-RELATED"/>
    <property type="match status" value="1"/>
</dbReference>
<proteinExistence type="predicted"/>
<dbReference type="AlphaFoldDB" id="A0A8J1UGM2"/>
<name>A0A8J1UGM2_OWEFU</name>
<dbReference type="Gene3D" id="3.40.190.10">
    <property type="entry name" value="Periplasmic binding protein-like II"/>
    <property type="match status" value="1"/>
</dbReference>
<protein>
    <submittedName>
        <fullName evidence="2">Uncharacterized protein</fullName>
    </submittedName>
</protein>
<feature type="chain" id="PRO_5042429232" evidence="1">
    <location>
        <begin position="18"/>
        <end position="287"/>
    </location>
</feature>
<dbReference type="OrthoDB" id="5984008at2759"/>
<dbReference type="PANTHER" id="PTHR35936">
    <property type="entry name" value="MEMBRANE-BOUND LYTIC MUREIN TRANSGLYCOSYLASE F"/>
    <property type="match status" value="1"/>
</dbReference>
<dbReference type="Proteomes" id="UP000749559">
    <property type="component" value="Unassembled WGS sequence"/>
</dbReference>
<reference evidence="2" key="1">
    <citation type="submission" date="2022-03" db="EMBL/GenBank/DDBJ databases">
        <authorList>
            <person name="Martin C."/>
        </authorList>
    </citation>
    <scope>NUCLEOTIDE SEQUENCE</scope>
</reference>
<organism evidence="2 3">
    <name type="scientific">Owenia fusiformis</name>
    <name type="common">Polychaete worm</name>
    <dbReference type="NCBI Taxonomy" id="6347"/>
    <lineage>
        <taxon>Eukaryota</taxon>
        <taxon>Metazoa</taxon>
        <taxon>Spiralia</taxon>
        <taxon>Lophotrochozoa</taxon>
        <taxon>Annelida</taxon>
        <taxon>Polychaeta</taxon>
        <taxon>Sedentaria</taxon>
        <taxon>Canalipalpata</taxon>
        <taxon>Sabellida</taxon>
        <taxon>Oweniida</taxon>
        <taxon>Oweniidae</taxon>
        <taxon>Owenia</taxon>
    </lineage>
</organism>